<protein>
    <submittedName>
        <fullName evidence="6">Choice-of-anchor D domain-containing protein</fullName>
    </submittedName>
</protein>
<organism evidence="6 7">
    <name type="scientific">Eiseniibacteriota bacterium</name>
    <dbReference type="NCBI Taxonomy" id="2212470"/>
    <lineage>
        <taxon>Bacteria</taxon>
        <taxon>Candidatus Eiseniibacteriota</taxon>
    </lineage>
</organism>
<evidence type="ECO:0000256" key="3">
    <source>
        <dbReference type="SAM" id="MobiDB-lite"/>
    </source>
</evidence>
<sequence length="804" mass="85322">MERGPNGWTTQAYGEDDLWHQTHTSFSSPSTSWWCALEPKGSYDTGRRIQTAAVSPTIDLVGRGAPITLQFFENYNTEQGWDFCMVDVSADGGSSWEPLRGGIGSAPSGSSGGWITTSLDLSRYAGRAIRIRFYFDTIDPVNNAFPGWFFDDVLVTAVGVPWLTLHPLAGTVTPGSSQSLAVDFVTTQVPVGDYDAGIVVTSNDPGTPRARVPVHLHLSGRPRIAVAPGELSFGTVFLGFTRRDSLTVSNPGTDLLVVSEVSTDSAEFAVQPKSFDLPSGQQRPVYVDFHPGRGGSSSATLKLASNDPGQPLVTVALSGIGVAPPDIEVSPGDFRETLVPGTPGQTANRTLTIRNTGGSGLSWSLTPLFGTGPSVVASSPQISSEHPAGIKPEGPAGGASPAPPRSVYVFPGALKRQGADAAALPRHPVHADTPLEAILDNLDKRYLQVTDAIPDRFDFTDGETGILIPDGGNDMYDLGNYLSTSLGAFISYSDGVIAQSPLFGSGGFYFTRKYPGLFLLAADMSGVTSFTISGNLGADGWGSVDGAVLQTEVSGVGYRGYVKRVHSAMDPSVNHLVIVAEDPGVNHEFSPNTDEDYHRVFGLGEINRIYYLLYASADGGYVDDTQTLDIMNAFLGSIGLGPPWLTVAPRSGTIPAGASADVTLHLDATGLQLGDYMASLRISSSDPDEPQILVPVTLTAIAPSGVEDGDLPTARALLPSRPNPFRSSTRIDFDLPAAARVTLRIHDAGGRTVRDLVDGLLPPGRHRIEWDGRDAAGRPVPPGLYFYTFRSGGYVATRRMVLLR</sequence>
<dbReference type="Pfam" id="PF13860">
    <property type="entry name" value="FlgD_ig"/>
    <property type="match status" value="1"/>
</dbReference>
<keyword evidence="2" id="KW-0963">Cytoplasm</keyword>
<comment type="subcellular location">
    <subcellularLocation>
        <location evidence="1">Cytoplasm</location>
    </subcellularLocation>
</comment>
<dbReference type="Gene3D" id="2.60.120.260">
    <property type="entry name" value="Galactose-binding domain-like"/>
    <property type="match status" value="1"/>
</dbReference>
<proteinExistence type="predicted"/>
<dbReference type="InterPro" id="IPR013783">
    <property type="entry name" value="Ig-like_fold"/>
</dbReference>
<dbReference type="EMBL" id="VBOT01000109">
    <property type="protein sequence ID" value="TMQ49999.1"/>
    <property type="molecule type" value="Genomic_DNA"/>
</dbReference>
<evidence type="ECO:0000313" key="7">
    <source>
        <dbReference type="Proteomes" id="UP000320184"/>
    </source>
</evidence>
<evidence type="ECO:0000313" key="6">
    <source>
        <dbReference type="EMBL" id="TMQ49999.1"/>
    </source>
</evidence>
<evidence type="ECO:0000256" key="1">
    <source>
        <dbReference type="ARBA" id="ARBA00004496"/>
    </source>
</evidence>
<feature type="domain" description="Abnormal spindle-like microcephaly-associated protein ASH" evidence="5">
    <location>
        <begin position="229"/>
        <end position="311"/>
    </location>
</feature>
<dbReference type="Pfam" id="PF15780">
    <property type="entry name" value="ASH"/>
    <property type="match status" value="1"/>
</dbReference>
<dbReference type="GO" id="GO:0005737">
    <property type="term" value="C:cytoplasm"/>
    <property type="evidence" value="ECO:0007669"/>
    <property type="project" value="UniProtKB-SubCell"/>
</dbReference>
<dbReference type="NCBIfam" id="NF012200">
    <property type="entry name" value="choice_anch_D"/>
    <property type="match status" value="1"/>
</dbReference>
<dbReference type="Pfam" id="PF20773">
    <property type="entry name" value="InhA-like_MAM"/>
    <property type="match status" value="1"/>
</dbReference>
<dbReference type="AlphaFoldDB" id="A0A538SF52"/>
<comment type="caution">
    <text evidence="6">The sequence shown here is derived from an EMBL/GenBank/DDBJ whole genome shotgun (WGS) entry which is preliminary data.</text>
</comment>
<feature type="domain" description="FlgD/Vpr Ig-like" evidence="4">
    <location>
        <begin position="729"/>
        <end position="786"/>
    </location>
</feature>
<dbReference type="InterPro" id="IPR031549">
    <property type="entry name" value="ASH"/>
</dbReference>
<feature type="region of interest" description="Disordered" evidence="3">
    <location>
        <begin position="376"/>
        <end position="403"/>
    </location>
</feature>
<reference evidence="6 7" key="1">
    <citation type="journal article" date="2019" name="Nat. Microbiol.">
        <title>Mediterranean grassland soil C-N compound turnover is dependent on rainfall and depth, and is mediated by genomically divergent microorganisms.</title>
        <authorList>
            <person name="Diamond S."/>
            <person name="Andeer P.F."/>
            <person name="Li Z."/>
            <person name="Crits-Christoph A."/>
            <person name="Burstein D."/>
            <person name="Anantharaman K."/>
            <person name="Lane K.R."/>
            <person name="Thomas B.C."/>
            <person name="Pan C."/>
            <person name="Northen T.R."/>
            <person name="Banfield J.F."/>
        </authorList>
    </citation>
    <scope>NUCLEOTIDE SEQUENCE [LARGE SCALE GENOMIC DNA]</scope>
    <source>
        <strain evidence="6">WS_3</strain>
    </source>
</reference>
<dbReference type="Proteomes" id="UP000320184">
    <property type="component" value="Unassembled WGS sequence"/>
</dbReference>
<evidence type="ECO:0000259" key="5">
    <source>
        <dbReference type="Pfam" id="PF15780"/>
    </source>
</evidence>
<gene>
    <name evidence="6" type="ORF">E6K73_08855</name>
</gene>
<dbReference type="InterPro" id="IPR025965">
    <property type="entry name" value="FlgD/Vpr_Ig-like"/>
</dbReference>
<dbReference type="Gene3D" id="2.60.40.10">
    <property type="entry name" value="Immunoglobulins"/>
    <property type="match status" value="2"/>
</dbReference>
<dbReference type="Gene3D" id="2.60.40.4070">
    <property type="match status" value="1"/>
</dbReference>
<name>A0A538SF52_UNCEI</name>
<evidence type="ECO:0000256" key="2">
    <source>
        <dbReference type="ARBA" id="ARBA00022490"/>
    </source>
</evidence>
<accession>A0A538SF52</accession>
<evidence type="ECO:0000259" key="4">
    <source>
        <dbReference type="Pfam" id="PF13860"/>
    </source>
</evidence>